<evidence type="ECO:0000313" key="9">
    <source>
        <dbReference type="EMBL" id="KXZ59820.1"/>
    </source>
</evidence>
<evidence type="ECO:0000256" key="2">
    <source>
        <dbReference type="ARBA" id="ARBA00022525"/>
    </source>
</evidence>
<dbReference type="PATRIC" id="fig|479117.4.peg.35"/>
<dbReference type="RefSeq" id="WP_062019273.1">
    <property type="nucleotide sequence ID" value="NZ_LQQC01000001.1"/>
</dbReference>
<evidence type="ECO:0000256" key="4">
    <source>
        <dbReference type="ARBA" id="ARBA00023088"/>
    </source>
</evidence>
<feature type="compositionally biased region" description="Basic and acidic residues" evidence="5">
    <location>
        <begin position="404"/>
        <end position="417"/>
    </location>
</feature>
<dbReference type="EMBL" id="LQQC01000001">
    <property type="protein sequence ID" value="KXZ59820.1"/>
    <property type="molecule type" value="Genomic_DNA"/>
</dbReference>
<evidence type="ECO:0000256" key="5">
    <source>
        <dbReference type="SAM" id="MobiDB-lite"/>
    </source>
</evidence>
<comment type="caution">
    <text evidence="9">The sequence shown here is derived from an EMBL/GenBank/DDBJ whole genome shotgun (WGS) entry which is preliminary data.</text>
</comment>
<feature type="signal peptide" evidence="7">
    <location>
        <begin position="1"/>
        <end position="26"/>
    </location>
</feature>
<dbReference type="NCBIfam" id="TIGR01167">
    <property type="entry name" value="LPXTG_anchor"/>
    <property type="match status" value="1"/>
</dbReference>
<feature type="transmembrane region" description="Helical" evidence="6">
    <location>
        <begin position="705"/>
        <end position="724"/>
    </location>
</feature>
<feature type="region of interest" description="Disordered" evidence="5">
    <location>
        <begin position="403"/>
        <end position="707"/>
    </location>
</feature>
<keyword evidence="6" id="KW-0812">Transmembrane</keyword>
<evidence type="ECO:0000256" key="7">
    <source>
        <dbReference type="SAM" id="SignalP"/>
    </source>
</evidence>
<keyword evidence="6" id="KW-1133">Transmembrane helix</keyword>
<keyword evidence="2" id="KW-0964">Secreted</keyword>
<dbReference type="Proteomes" id="UP000243589">
    <property type="component" value="Unassembled WGS sequence"/>
</dbReference>
<protein>
    <recommendedName>
        <fullName evidence="8">Gram-positive cocci surface proteins LPxTG domain-containing protein</fullName>
    </recommendedName>
</protein>
<feature type="compositionally biased region" description="Basic and acidic residues" evidence="5">
    <location>
        <begin position="571"/>
        <end position="583"/>
    </location>
</feature>
<feature type="compositionally biased region" description="Basic and acidic residues" evidence="5">
    <location>
        <begin position="295"/>
        <end position="335"/>
    </location>
</feature>
<feature type="region of interest" description="Disordered" evidence="5">
    <location>
        <begin position="143"/>
        <end position="339"/>
    </location>
</feature>
<reference evidence="9 10" key="1">
    <citation type="submission" date="2016-01" db="EMBL/GenBank/DDBJ databases">
        <title>Use of Whole Genome Sequencing to ascertain that Brevibacterium massiliense (Roux, Raoult 2009) is a later heterotypic synonym of Brevibacterium ravenspurgense (Mages 2008).</title>
        <authorList>
            <person name="Bernier A.-M."/>
            <person name="Burdz T."/>
            <person name="Huynh C."/>
            <person name="Pachecho A.L."/>
            <person name="Wiebe D."/>
            <person name="Bonner C."/>
            <person name="Bernard K."/>
        </authorList>
    </citation>
    <scope>NUCLEOTIDE SEQUENCE [LARGE SCALE GENOMIC DNA]</scope>
    <source>
        <strain evidence="9 10">CCUG56047</strain>
    </source>
</reference>
<feature type="domain" description="Gram-positive cocci surface proteins LPxTG" evidence="8">
    <location>
        <begin position="693"/>
        <end position="729"/>
    </location>
</feature>
<keyword evidence="1" id="KW-0134">Cell wall</keyword>
<keyword evidence="6" id="KW-0472">Membrane</keyword>
<feature type="compositionally biased region" description="Acidic residues" evidence="5">
    <location>
        <begin position="560"/>
        <end position="570"/>
    </location>
</feature>
<feature type="compositionally biased region" description="Basic and acidic residues" evidence="5">
    <location>
        <begin position="670"/>
        <end position="684"/>
    </location>
</feature>
<name>A0A150HDU8_9MICO</name>
<feature type="compositionally biased region" description="Basic and acidic residues" evidence="5">
    <location>
        <begin position="235"/>
        <end position="282"/>
    </location>
</feature>
<accession>A0A150HDU8</accession>
<gene>
    <name evidence="9" type="ORF">Bravens_00035</name>
</gene>
<evidence type="ECO:0000259" key="8">
    <source>
        <dbReference type="Pfam" id="PF00746"/>
    </source>
</evidence>
<feature type="compositionally biased region" description="Polar residues" evidence="5">
    <location>
        <begin position="181"/>
        <end position="190"/>
    </location>
</feature>
<proteinExistence type="predicted"/>
<keyword evidence="4" id="KW-0572">Peptidoglycan-anchor</keyword>
<feature type="compositionally biased region" description="Polar residues" evidence="5">
    <location>
        <begin position="650"/>
        <end position="669"/>
    </location>
</feature>
<feature type="compositionally biased region" description="Basic and acidic residues" evidence="5">
    <location>
        <begin position="152"/>
        <end position="176"/>
    </location>
</feature>
<keyword evidence="3 7" id="KW-0732">Signal</keyword>
<dbReference type="InterPro" id="IPR019931">
    <property type="entry name" value="LPXTG_anchor"/>
</dbReference>
<feature type="compositionally biased region" description="Polar residues" evidence="5">
    <location>
        <begin position="687"/>
        <end position="699"/>
    </location>
</feature>
<organism evidence="9 10">
    <name type="scientific">Brevibacterium ravenspurgense</name>
    <dbReference type="NCBI Taxonomy" id="479117"/>
    <lineage>
        <taxon>Bacteria</taxon>
        <taxon>Bacillati</taxon>
        <taxon>Actinomycetota</taxon>
        <taxon>Actinomycetes</taxon>
        <taxon>Micrococcales</taxon>
        <taxon>Brevibacteriaceae</taxon>
        <taxon>Brevibacterium</taxon>
    </lineage>
</organism>
<feature type="compositionally biased region" description="Basic and acidic residues" evidence="5">
    <location>
        <begin position="452"/>
        <end position="499"/>
    </location>
</feature>
<dbReference type="AlphaFoldDB" id="A0A150HDU8"/>
<feature type="compositionally biased region" description="Basic and acidic residues" evidence="5">
    <location>
        <begin position="612"/>
        <end position="646"/>
    </location>
</feature>
<sequence length="732" mass="75818">MKTLPSLVLAPAVAAVTGFAAVPAFAAPGDQAPDTASGQNSTTSSSDSEEGEVSVSLAQDSIAAEQIADSKQGLKFTGTGFTPGDKATVTVIGTDGISYTPDTKLAVSQAGEVKGSYFFSTDKGSKVPEGSYRLFLTDLKTNEATELAKFNVGDKAEDTAEKPAEDEQQAKPEGSAKPEGTSESTDSASTPAEDKSADASASPSAQPSETSTPSETPSTSASPEPSDSPSATETAKPEDKAEDKKDEAGDKADDKAAEDKSDEKQDDADNKSDEADKPKVTEDQLPTSTLSFSKNRIEDTDFTLSKDEVAQVEVGEKASKQQKEAAQKKSEEFAKQGKGVTLTLKNGLPGAEYIFKVQQPGTAKPFELPAKTDSAGTASVWIYDKGTAATGTYKVTVEGAKAVVSDKADDADKETAKPSEAPTAGAGSITPSSTPSSETTVTATATPSPTTEADKKDDAAKDSSDKKTESTAAESNEKLDWNEVRKLDKDKTSNVKIEKNAQVAAASFTVFKAAPEPKPEPKPEQKTPTTPEDKPSTTAEGPSPASESEAKGMNAQPEAPEAENPEAEGDADQKTEDGAKQKPENNGQAESGTNATTDEGDKAEDADQADEAGDKTDEGDTADAKTEDEAGDKAEDSDTADAKTDEAAQADQSDQTTTSEQVQEDTSGAEQRRELPNTTPDDHYAQPQESTGSTGSQLPRTGGDLTGLALGAGLVVVGAASIVVTRRKVSGI</sequence>
<feature type="compositionally biased region" description="Low complexity" evidence="5">
    <location>
        <begin position="198"/>
        <end position="234"/>
    </location>
</feature>
<feature type="compositionally biased region" description="Low complexity" evidence="5">
    <location>
        <begin position="37"/>
        <end position="46"/>
    </location>
</feature>
<dbReference type="Pfam" id="PF00746">
    <property type="entry name" value="Gram_pos_anchor"/>
    <property type="match status" value="1"/>
</dbReference>
<evidence type="ECO:0000256" key="1">
    <source>
        <dbReference type="ARBA" id="ARBA00022512"/>
    </source>
</evidence>
<feature type="compositionally biased region" description="Polar residues" evidence="5">
    <location>
        <begin position="584"/>
        <end position="597"/>
    </location>
</feature>
<feature type="region of interest" description="Disordered" evidence="5">
    <location>
        <begin position="28"/>
        <end position="57"/>
    </location>
</feature>
<keyword evidence="10" id="KW-1185">Reference proteome</keyword>
<evidence type="ECO:0000256" key="3">
    <source>
        <dbReference type="ARBA" id="ARBA00022729"/>
    </source>
</evidence>
<evidence type="ECO:0000256" key="6">
    <source>
        <dbReference type="SAM" id="Phobius"/>
    </source>
</evidence>
<feature type="compositionally biased region" description="Polar residues" evidence="5">
    <location>
        <begin position="284"/>
        <end position="294"/>
    </location>
</feature>
<feature type="compositionally biased region" description="Low complexity" evidence="5">
    <location>
        <begin position="430"/>
        <end position="451"/>
    </location>
</feature>
<feature type="chain" id="PRO_5007562552" description="Gram-positive cocci surface proteins LPxTG domain-containing protein" evidence="7">
    <location>
        <begin position="27"/>
        <end position="732"/>
    </location>
</feature>
<feature type="compositionally biased region" description="Basic and acidic residues" evidence="5">
    <location>
        <begin position="515"/>
        <end position="535"/>
    </location>
</feature>
<evidence type="ECO:0000313" key="10">
    <source>
        <dbReference type="Proteomes" id="UP000243589"/>
    </source>
</evidence>